<dbReference type="AlphaFoldDB" id="A0A095ZQ55"/>
<gene>
    <name evidence="2" type="ORF">HMPREF2128_04535</name>
</gene>
<organism evidence="2 3">
    <name type="scientific">Pseudoglutamicibacter albus DNF00011</name>
    <dbReference type="NCBI Taxonomy" id="1401063"/>
    <lineage>
        <taxon>Bacteria</taxon>
        <taxon>Bacillati</taxon>
        <taxon>Actinomycetota</taxon>
        <taxon>Actinomycetes</taxon>
        <taxon>Micrococcales</taxon>
        <taxon>Micrococcaceae</taxon>
        <taxon>Pseudoglutamicibacter</taxon>
    </lineage>
</organism>
<evidence type="ECO:0000313" key="3">
    <source>
        <dbReference type="Proteomes" id="UP000053528"/>
    </source>
</evidence>
<evidence type="ECO:0000313" key="2">
    <source>
        <dbReference type="EMBL" id="KGF20697.1"/>
    </source>
</evidence>
<dbReference type="Proteomes" id="UP000053528">
    <property type="component" value="Unassembled WGS sequence"/>
</dbReference>
<comment type="caution">
    <text evidence="2">The sequence shown here is derived from an EMBL/GenBank/DDBJ whole genome shotgun (WGS) entry which is preliminary data.</text>
</comment>
<keyword evidence="1" id="KW-0472">Membrane</keyword>
<evidence type="ECO:0000256" key="1">
    <source>
        <dbReference type="SAM" id="Phobius"/>
    </source>
</evidence>
<keyword evidence="1" id="KW-1133">Transmembrane helix</keyword>
<dbReference type="EMBL" id="JRNH01000012">
    <property type="protein sequence ID" value="KGF20697.1"/>
    <property type="molecule type" value="Genomic_DNA"/>
</dbReference>
<feature type="transmembrane region" description="Helical" evidence="1">
    <location>
        <begin position="12"/>
        <end position="32"/>
    </location>
</feature>
<sequence length="180" mass="19957">MKALNIGSLAEWVGSIGGILAVIAAFVAWRVSSRLLAVEQKRDEDRKKAIEREQAELVFALGARLSQRENEESWAIFLYNGSTKPIYDVKVYSQRLDGSVQNRPLELGALPPGRFVVPSHPKYHWGALIDLDRSNEAPDFLVKGKGRKMITEVAFVDSAGKEWCLSGGTKLEEKNTSLQG</sequence>
<name>A0A095ZQ55_9MICC</name>
<reference evidence="2 3" key="1">
    <citation type="submission" date="2014-07" db="EMBL/GenBank/DDBJ databases">
        <authorList>
            <person name="McCorrison J."/>
            <person name="Sanka R."/>
            <person name="Torralba M."/>
            <person name="Gillis M."/>
            <person name="Haft D.H."/>
            <person name="Methe B."/>
            <person name="Sutton G."/>
            <person name="Nelson K.E."/>
        </authorList>
    </citation>
    <scope>NUCLEOTIDE SEQUENCE [LARGE SCALE GENOMIC DNA]</scope>
    <source>
        <strain evidence="2 3">DNF00011</strain>
    </source>
</reference>
<proteinExistence type="predicted"/>
<dbReference type="RefSeq" id="WP_035755505.1">
    <property type="nucleotide sequence ID" value="NZ_JRNH01000012.1"/>
</dbReference>
<accession>A0A095ZQ55</accession>
<keyword evidence="1" id="KW-0812">Transmembrane</keyword>
<protein>
    <submittedName>
        <fullName evidence="2">Uncharacterized protein</fullName>
    </submittedName>
</protein>